<dbReference type="GO" id="GO:0046872">
    <property type="term" value="F:metal ion binding"/>
    <property type="evidence" value="ECO:0007669"/>
    <property type="project" value="UniProtKB-KW"/>
</dbReference>
<dbReference type="InterPro" id="IPR000760">
    <property type="entry name" value="Inositol_monophosphatase-like"/>
</dbReference>
<evidence type="ECO:0000256" key="1">
    <source>
        <dbReference type="ARBA" id="ARBA00001033"/>
    </source>
</evidence>
<dbReference type="EMBL" id="QGTJ01000012">
    <property type="protein sequence ID" value="PWV59045.1"/>
    <property type="molecule type" value="Genomic_DNA"/>
</dbReference>
<feature type="binding site" evidence="8">
    <location>
        <position position="105"/>
    </location>
    <ligand>
        <name>Mg(2+)</name>
        <dbReference type="ChEBI" id="CHEBI:18420"/>
        <label>1</label>
        <note>catalytic</note>
    </ligand>
</feature>
<evidence type="ECO:0000256" key="8">
    <source>
        <dbReference type="PIRSR" id="PIRSR600760-2"/>
    </source>
</evidence>
<dbReference type="PANTHER" id="PTHR20854:SF4">
    <property type="entry name" value="INOSITOL-1-MONOPHOSPHATASE-RELATED"/>
    <property type="match status" value="1"/>
</dbReference>
<feature type="binding site" evidence="8">
    <location>
        <position position="233"/>
    </location>
    <ligand>
        <name>Mg(2+)</name>
        <dbReference type="ChEBI" id="CHEBI:18420"/>
        <label>1</label>
        <note>catalytic</note>
    </ligand>
</feature>
<dbReference type="PANTHER" id="PTHR20854">
    <property type="entry name" value="INOSITOL MONOPHOSPHATASE"/>
    <property type="match status" value="1"/>
</dbReference>
<dbReference type="AlphaFoldDB" id="A0A317MQT0"/>
<dbReference type="PRINTS" id="PR00377">
    <property type="entry name" value="IMPHPHTASES"/>
</dbReference>
<sequence>MLRDLAAAPATIFPNPVSRHAMHPTLTIAKRAALAASKVILRNLDRLDQLTINEKARNDFVSEVDVQAEREIIKILRKTYPDHAILAEESGSQGELDPEYQWVIDPLDGTTNYLHGLPHFAVSIALKVRGRLEAGLVYDVLRQELFMASRGNGALLNERRIRVKPLNAIDGALLGTGFPFRQPKHMPAYLAGFAALAERCSEVRRAGSAALDLAYVAAGRLDGFWEIGLAEWDMAAGALLVQEAGGLVGDFSGGADYLRTGNLVAGSPKVFKGLLQTLQPTLTPALQR</sequence>
<comment type="catalytic activity">
    <reaction evidence="1 9">
        <text>a myo-inositol phosphate + H2O = myo-inositol + phosphate</text>
        <dbReference type="Rhea" id="RHEA:24056"/>
        <dbReference type="ChEBI" id="CHEBI:15377"/>
        <dbReference type="ChEBI" id="CHEBI:17268"/>
        <dbReference type="ChEBI" id="CHEBI:43474"/>
        <dbReference type="ChEBI" id="CHEBI:84139"/>
        <dbReference type="EC" id="3.1.3.25"/>
    </reaction>
</comment>
<keyword evidence="6" id="KW-0804">Transcription</keyword>
<dbReference type="FunFam" id="3.30.540.10:FF:000003">
    <property type="entry name" value="Inositol-1-monophosphatase"/>
    <property type="match status" value="1"/>
</dbReference>
<evidence type="ECO:0000256" key="5">
    <source>
        <dbReference type="ARBA" id="ARBA00022801"/>
    </source>
</evidence>
<gene>
    <name evidence="10" type="ORF">C7443_11243</name>
</gene>
<dbReference type="InterPro" id="IPR020583">
    <property type="entry name" value="Inositol_monoP_metal-BS"/>
</dbReference>
<name>A0A317MQT0_9GAMM</name>
<comment type="cofactor">
    <cofactor evidence="2 8 9">
        <name>Mg(2+)</name>
        <dbReference type="ChEBI" id="CHEBI:18420"/>
    </cofactor>
</comment>
<dbReference type="Pfam" id="PF00459">
    <property type="entry name" value="Inositol_P"/>
    <property type="match status" value="1"/>
</dbReference>
<dbReference type="GO" id="GO:0006020">
    <property type="term" value="P:inositol metabolic process"/>
    <property type="evidence" value="ECO:0007669"/>
    <property type="project" value="TreeGrafter"/>
</dbReference>
<comment type="caution">
    <text evidence="10">The sequence shown here is derived from an EMBL/GenBank/DDBJ whole genome shotgun (WGS) entry which is preliminary data.</text>
</comment>
<evidence type="ECO:0000256" key="3">
    <source>
        <dbReference type="ARBA" id="ARBA00009759"/>
    </source>
</evidence>
<dbReference type="PROSITE" id="PS00630">
    <property type="entry name" value="IMP_2"/>
    <property type="match status" value="1"/>
</dbReference>
<dbReference type="Gene3D" id="3.30.540.10">
    <property type="entry name" value="Fructose-1,6-Bisphosphatase, subunit A, domain 1"/>
    <property type="match status" value="1"/>
</dbReference>
<feature type="binding site" evidence="8">
    <location>
        <position position="88"/>
    </location>
    <ligand>
        <name>Mg(2+)</name>
        <dbReference type="ChEBI" id="CHEBI:18420"/>
        <label>1</label>
        <note>catalytic</note>
    </ligand>
</feature>
<dbReference type="SUPFAM" id="SSF56655">
    <property type="entry name" value="Carbohydrate phosphatase"/>
    <property type="match status" value="1"/>
</dbReference>
<dbReference type="Proteomes" id="UP000246569">
    <property type="component" value="Unassembled WGS sequence"/>
</dbReference>
<dbReference type="InterPro" id="IPR033942">
    <property type="entry name" value="IMPase"/>
</dbReference>
<keyword evidence="11" id="KW-1185">Reference proteome</keyword>
<protein>
    <recommendedName>
        <fullName evidence="9">Inositol-1-monophosphatase</fullName>
        <ecNumber evidence="9">3.1.3.25</ecNumber>
    </recommendedName>
</protein>
<dbReference type="InterPro" id="IPR020550">
    <property type="entry name" value="Inositol_monophosphatase_CS"/>
</dbReference>
<organism evidence="10 11">
    <name type="scientific">Plasticicumulans acidivorans</name>
    <dbReference type="NCBI Taxonomy" id="886464"/>
    <lineage>
        <taxon>Bacteria</taxon>
        <taxon>Pseudomonadati</taxon>
        <taxon>Pseudomonadota</taxon>
        <taxon>Gammaproteobacteria</taxon>
        <taxon>Candidatus Competibacteraceae</taxon>
        <taxon>Plasticicumulans</taxon>
    </lineage>
</organism>
<keyword evidence="4 8" id="KW-0479">Metal-binding</keyword>
<dbReference type="GO" id="GO:0008934">
    <property type="term" value="F:inositol monophosphate 1-phosphatase activity"/>
    <property type="evidence" value="ECO:0007669"/>
    <property type="project" value="InterPro"/>
</dbReference>
<keyword evidence="6" id="KW-0805">Transcription regulation</keyword>
<accession>A0A317MQT0</accession>
<keyword evidence="5 9" id="KW-0378">Hydrolase</keyword>
<keyword evidence="7 8" id="KW-0460">Magnesium</keyword>
<feature type="binding site" evidence="8">
    <location>
        <position position="107"/>
    </location>
    <ligand>
        <name>Mg(2+)</name>
        <dbReference type="ChEBI" id="CHEBI:18420"/>
        <label>1</label>
        <note>catalytic</note>
    </ligand>
</feature>
<dbReference type="EC" id="3.1.3.25" evidence="9"/>
<dbReference type="GO" id="GO:0007165">
    <property type="term" value="P:signal transduction"/>
    <property type="evidence" value="ECO:0007669"/>
    <property type="project" value="TreeGrafter"/>
</dbReference>
<dbReference type="GO" id="GO:0046854">
    <property type="term" value="P:phosphatidylinositol phosphate biosynthetic process"/>
    <property type="evidence" value="ECO:0007669"/>
    <property type="project" value="InterPro"/>
</dbReference>
<evidence type="ECO:0000256" key="4">
    <source>
        <dbReference type="ARBA" id="ARBA00022723"/>
    </source>
</evidence>
<comment type="similarity">
    <text evidence="3 9">Belongs to the inositol monophosphatase superfamily.</text>
</comment>
<evidence type="ECO:0000256" key="7">
    <source>
        <dbReference type="ARBA" id="ARBA00022842"/>
    </source>
</evidence>
<evidence type="ECO:0000313" key="11">
    <source>
        <dbReference type="Proteomes" id="UP000246569"/>
    </source>
</evidence>
<dbReference type="Gene3D" id="3.40.190.80">
    <property type="match status" value="1"/>
</dbReference>
<dbReference type="PRINTS" id="PR01959">
    <property type="entry name" value="SBIMPHPHTASE"/>
</dbReference>
<reference evidence="10 11" key="1">
    <citation type="submission" date="2018-05" db="EMBL/GenBank/DDBJ databases">
        <title>Genomic Encyclopedia of Type Strains, Phase IV (KMG-IV): sequencing the most valuable type-strain genomes for metagenomic binning, comparative biology and taxonomic classification.</title>
        <authorList>
            <person name="Goeker M."/>
        </authorList>
    </citation>
    <scope>NUCLEOTIDE SEQUENCE [LARGE SCALE GENOMIC DNA]</scope>
    <source>
        <strain evidence="10 11">DSM 23606</strain>
    </source>
</reference>
<evidence type="ECO:0000256" key="2">
    <source>
        <dbReference type="ARBA" id="ARBA00001946"/>
    </source>
</evidence>
<proteinExistence type="inferred from homology"/>
<evidence type="ECO:0000313" key="10">
    <source>
        <dbReference type="EMBL" id="PWV59045.1"/>
    </source>
</evidence>
<feature type="binding site" evidence="8">
    <location>
        <position position="108"/>
    </location>
    <ligand>
        <name>Mg(2+)</name>
        <dbReference type="ChEBI" id="CHEBI:18420"/>
        <label>1</label>
        <note>catalytic</note>
    </ligand>
</feature>
<dbReference type="CDD" id="cd01639">
    <property type="entry name" value="IMPase"/>
    <property type="match status" value="1"/>
</dbReference>
<evidence type="ECO:0000256" key="9">
    <source>
        <dbReference type="RuleBase" id="RU364068"/>
    </source>
</evidence>
<evidence type="ECO:0000256" key="6">
    <source>
        <dbReference type="ARBA" id="ARBA00022814"/>
    </source>
</evidence>
<dbReference type="GO" id="GO:0031564">
    <property type="term" value="P:transcription antitermination"/>
    <property type="evidence" value="ECO:0007669"/>
    <property type="project" value="UniProtKB-KW"/>
</dbReference>
<dbReference type="PROSITE" id="PS00629">
    <property type="entry name" value="IMP_1"/>
    <property type="match status" value="1"/>
</dbReference>
<dbReference type="InterPro" id="IPR022337">
    <property type="entry name" value="Inositol_monophosphatase_SuhB"/>
</dbReference>
<keyword evidence="6" id="KW-0889">Transcription antitermination</keyword>